<protein>
    <submittedName>
        <fullName evidence="4">GNAT family N-acetyltransferase</fullName>
    </submittedName>
</protein>
<dbReference type="PANTHER" id="PTHR10545">
    <property type="entry name" value="DIAMINE N-ACETYLTRANSFERASE"/>
    <property type="match status" value="1"/>
</dbReference>
<dbReference type="SUPFAM" id="SSF55729">
    <property type="entry name" value="Acyl-CoA N-acyltransferases (Nat)"/>
    <property type="match status" value="1"/>
</dbReference>
<dbReference type="EMBL" id="CP118247">
    <property type="protein sequence ID" value="WDR05356.1"/>
    <property type="molecule type" value="Genomic_DNA"/>
</dbReference>
<dbReference type="InterPro" id="IPR016181">
    <property type="entry name" value="Acyl_CoA_acyltransferase"/>
</dbReference>
<organism evidence="4 5">
    <name type="scientific">Devosia rhodophyticola</name>
    <dbReference type="NCBI Taxonomy" id="3026423"/>
    <lineage>
        <taxon>Bacteria</taxon>
        <taxon>Pseudomonadati</taxon>
        <taxon>Pseudomonadota</taxon>
        <taxon>Alphaproteobacteria</taxon>
        <taxon>Hyphomicrobiales</taxon>
        <taxon>Devosiaceae</taxon>
        <taxon>Devosia</taxon>
    </lineage>
</organism>
<proteinExistence type="predicted"/>
<dbReference type="Gene3D" id="3.40.630.30">
    <property type="match status" value="1"/>
</dbReference>
<evidence type="ECO:0000259" key="3">
    <source>
        <dbReference type="PROSITE" id="PS51186"/>
    </source>
</evidence>
<feature type="domain" description="N-acetyltransferase" evidence="3">
    <location>
        <begin position="2"/>
        <end position="158"/>
    </location>
</feature>
<evidence type="ECO:0000256" key="2">
    <source>
        <dbReference type="ARBA" id="ARBA00023315"/>
    </source>
</evidence>
<dbReference type="Pfam" id="PF00583">
    <property type="entry name" value="Acetyltransf_1"/>
    <property type="match status" value="1"/>
</dbReference>
<evidence type="ECO:0000313" key="5">
    <source>
        <dbReference type="Proteomes" id="UP001222118"/>
    </source>
</evidence>
<sequence length="158" mass="17625">MLNIRESTGADAGLIVRFVRELADYEKLGHEVAITEADVLRDLFSATPKVFCQIAEWDGEPVGFALWYYTFSTFQGRSGIWLEDLYVDPSQRGRGIGKALLADLAQRCTTENLGRLEWAVLDWNQPSIDFYLAQGARLGTGWHQCRLDGAALLALGNL</sequence>
<dbReference type="PROSITE" id="PS51186">
    <property type="entry name" value="GNAT"/>
    <property type="match status" value="1"/>
</dbReference>
<accession>A0ABY7YVT1</accession>
<reference evidence="4 5" key="1">
    <citation type="submission" date="2023-02" db="EMBL/GenBank/DDBJ databases">
        <title>Devosia chondri sp. nov., isolated from the phycosphere of marine algae.</title>
        <authorList>
            <person name="Kim J.M."/>
            <person name="Lee J.K."/>
            <person name="Choi B.J."/>
            <person name="Bayburt H."/>
            <person name="Jeon C.O."/>
        </authorList>
    </citation>
    <scope>NUCLEOTIDE SEQUENCE [LARGE SCALE GENOMIC DNA]</scope>
    <source>
        <strain evidence="4 5">G2-5</strain>
    </source>
</reference>
<keyword evidence="2" id="KW-0012">Acyltransferase</keyword>
<name>A0ABY7YVT1_9HYPH</name>
<dbReference type="CDD" id="cd04301">
    <property type="entry name" value="NAT_SF"/>
    <property type="match status" value="1"/>
</dbReference>
<keyword evidence="1" id="KW-0808">Transferase</keyword>
<evidence type="ECO:0000256" key="1">
    <source>
        <dbReference type="ARBA" id="ARBA00022679"/>
    </source>
</evidence>
<gene>
    <name evidence="4" type="ORF">PSQ90_13860</name>
</gene>
<dbReference type="InterPro" id="IPR000182">
    <property type="entry name" value="GNAT_dom"/>
</dbReference>
<dbReference type="Proteomes" id="UP001222118">
    <property type="component" value="Chromosome"/>
</dbReference>
<keyword evidence="5" id="KW-1185">Reference proteome</keyword>
<evidence type="ECO:0000313" key="4">
    <source>
        <dbReference type="EMBL" id="WDR05356.1"/>
    </source>
</evidence>
<dbReference type="InterPro" id="IPR051016">
    <property type="entry name" value="Diverse_Substrate_AcTransf"/>
</dbReference>
<dbReference type="PANTHER" id="PTHR10545:SF29">
    <property type="entry name" value="GH14572P-RELATED"/>
    <property type="match status" value="1"/>
</dbReference>